<evidence type="ECO:0000256" key="1">
    <source>
        <dbReference type="ARBA" id="ARBA00004141"/>
    </source>
</evidence>
<comment type="similarity">
    <text evidence="2">Belongs to the major facilitator superfamily. TCR/Tet family.</text>
</comment>
<sequence length="578" mass="61785">MAFENPRATPQVPAAAKSTSDPVILTRQTMRDGGSGSNTDIESSDPPRHTSHPRDGLAPWRWKAMICGNMLLSAIGGYDTSNVANIQVPIYQAFGHIELLPWVSLTYALSSVAVIPLVRKVIGLCNLKILALVSCVLASTGSALAGAAPNLECVIVGRVLMAVGSVAIYQTSLSYNVIFAYPSELALVQALVGVFFALGLISGPIIGGAFAENETATWRWAFFVVLPVTALAAFLLLFYPPFRMPTTKSTMTRVREVDWVGLVLWIGLFVLFGLGSISSGSAWAWDSGPSITIWVLFGVTLLVFAIQQRLNLFTVPERRAFPVFLLTKRAVALPSLCLMFTAIGYGTTLYYTPLYFAFTRGHDALGAALRLLPFIGVFIFMIFLSGGLLPVLRYYMPFYVAGAVFVLVGGGLQQTITPQTSEGTVMGLEAIVAAGFGLMWQTSLPISSIVLPPQERMDAVSLFAMAQLGGVSIGLALSGAVYQNVGFNLVKTAVADLGFSDHDIRELLSGADSPILTAGNQDLLALVVAAITKALLRCFYLTVAAGALCFIAACFMRFEALNFKKAVPGSKSSPATEK</sequence>
<feature type="transmembrane region" description="Helical" evidence="8">
    <location>
        <begin position="218"/>
        <end position="239"/>
    </location>
</feature>
<feature type="transmembrane region" description="Helical" evidence="8">
    <location>
        <begin position="291"/>
        <end position="310"/>
    </location>
</feature>
<dbReference type="Proteomes" id="UP000829685">
    <property type="component" value="Unassembled WGS sequence"/>
</dbReference>
<dbReference type="PANTHER" id="PTHR23501">
    <property type="entry name" value="MAJOR FACILITATOR SUPERFAMILY"/>
    <property type="match status" value="1"/>
</dbReference>
<evidence type="ECO:0000256" key="3">
    <source>
        <dbReference type="ARBA" id="ARBA00022448"/>
    </source>
</evidence>
<evidence type="ECO:0000313" key="11">
    <source>
        <dbReference type="Proteomes" id="UP000829685"/>
    </source>
</evidence>
<dbReference type="InterPro" id="IPR020846">
    <property type="entry name" value="MFS_dom"/>
</dbReference>
<gene>
    <name evidence="10" type="ORF">JX265_002755</name>
</gene>
<evidence type="ECO:0000256" key="8">
    <source>
        <dbReference type="SAM" id="Phobius"/>
    </source>
</evidence>
<accession>A0A9Q0AS72</accession>
<dbReference type="EMBL" id="JAFIMR010000005">
    <property type="protein sequence ID" value="KAI1878578.1"/>
    <property type="molecule type" value="Genomic_DNA"/>
</dbReference>
<protein>
    <recommendedName>
        <fullName evidence="9">Major facilitator superfamily (MFS) profile domain-containing protein</fullName>
    </recommendedName>
</protein>
<dbReference type="InterPro" id="IPR036259">
    <property type="entry name" value="MFS_trans_sf"/>
</dbReference>
<name>A0A9Q0AS72_9PEZI</name>
<evidence type="ECO:0000256" key="7">
    <source>
        <dbReference type="SAM" id="MobiDB-lite"/>
    </source>
</evidence>
<feature type="transmembrane region" description="Helical" evidence="8">
    <location>
        <begin position="331"/>
        <end position="351"/>
    </location>
</feature>
<feature type="transmembrane region" description="Helical" evidence="8">
    <location>
        <begin position="534"/>
        <end position="555"/>
    </location>
</feature>
<feature type="transmembrane region" description="Helical" evidence="8">
    <location>
        <begin position="259"/>
        <end position="285"/>
    </location>
</feature>
<feature type="transmembrane region" description="Helical" evidence="8">
    <location>
        <begin position="371"/>
        <end position="391"/>
    </location>
</feature>
<proteinExistence type="inferred from homology"/>
<reference evidence="10" key="1">
    <citation type="submission" date="2021-03" db="EMBL/GenBank/DDBJ databases">
        <title>Revisited historic fungal species revealed as producer of novel bioactive compounds through whole genome sequencing and comparative genomics.</title>
        <authorList>
            <person name="Vignolle G.A."/>
            <person name="Hochenegger N."/>
            <person name="Mach R.L."/>
            <person name="Mach-Aigner A.R."/>
            <person name="Javad Rahimi M."/>
            <person name="Salim K.A."/>
            <person name="Chan C.M."/>
            <person name="Lim L.B.L."/>
            <person name="Cai F."/>
            <person name="Druzhinina I.S."/>
            <person name="U'Ren J.M."/>
            <person name="Derntl C."/>
        </authorList>
    </citation>
    <scope>NUCLEOTIDE SEQUENCE</scope>
    <source>
        <strain evidence="10">TUCIM 5799</strain>
    </source>
</reference>
<dbReference type="GO" id="GO:0005886">
    <property type="term" value="C:plasma membrane"/>
    <property type="evidence" value="ECO:0007669"/>
    <property type="project" value="TreeGrafter"/>
</dbReference>
<organism evidence="10 11">
    <name type="scientific">Neoarthrinium moseri</name>
    <dbReference type="NCBI Taxonomy" id="1658444"/>
    <lineage>
        <taxon>Eukaryota</taxon>
        <taxon>Fungi</taxon>
        <taxon>Dikarya</taxon>
        <taxon>Ascomycota</taxon>
        <taxon>Pezizomycotina</taxon>
        <taxon>Sordariomycetes</taxon>
        <taxon>Xylariomycetidae</taxon>
        <taxon>Amphisphaeriales</taxon>
        <taxon>Apiosporaceae</taxon>
        <taxon>Neoarthrinium</taxon>
    </lineage>
</organism>
<keyword evidence="5 8" id="KW-1133">Transmembrane helix</keyword>
<dbReference type="Gene3D" id="1.20.1250.20">
    <property type="entry name" value="MFS general substrate transporter like domains"/>
    <property type="match status" value="2"/>
</dbReference>
<feature type="transmembrane region" description="Helical" evidence="8">
    <location>
        <begin position="185"/>
        <end position="206"/>
    </location>
</feature>
<dbReference type="PROSITE" id="PS50850">
    <property type="entry name" value="MFS"/>
    <property type="match status" value="1"/>
</dbReference>
<feature type="domain" description="Major facilitator superfamily (MFS) profile" evidence="9">
    <location>
        <begin position="65"/>
        <end position="537"/>
    </location>
</feature>
<evidence type="ECO:0000256" key="4">
    <source>
        <dbReference type="ARBA" id="ARBA00022692"/>
    </source>
</evidence>
<keyword evidence="6 8" id="KW-0472">Membrane</keyword>
<feature type="transmembrane region" description="Helical" evidence="8">
    <location>
        <begin position="398"/>
        <end position="416"/>
    </location>
</feature>
<feature type="transmembrane region" description="Helical" evidence="8">
    <location>
        <begin position="428"/>
        <end position="450"/>
    </location>
</feature>
<dbReference type="SUPFAM" id="SSF103473">
    <property type="entry name" value="MFS general substrate transporter"/>
    <property type="match status" value="1"/>
</dbReference>
<evidence type="ECO:0000256" key="2">
    <source>
        <dbReference type="ARBA" id="ARBA00007520"/>
    </source>
</evidence>
<feature type="transmembrane region" description="Helical" evidence="8">
    <location>
        <begin position="155"/>
        <end position="178"/>
    </location>
</feature>
<evidence type="ECO:0000313" key="10">
    <source>
        <dbReference type="EMBL" id="KAI1878578.1"/>
    </source>
</evidence>
<dbReference type="PANTHER" id="PTHR23501:SF12">
    <property type="entry name" value="MAJOR FACILITATOR SUPERFAMILY (MFS) PROFILE DOMAIN-CONTAINING PROTEIN-RELATED"/>
    <property type="match status" value="1"/>
</dbReference>
<feature type="transmembrane region" description="Helical" evidence="8">
    <location>
        <begin position="130"/>
        <end position="149"/>
    </location>
</feature>
<feature type="compositionally biased region" description="Basic and acidic residues" evidence="7">
    <location>
        <begin position="45"/>
        <end position="55"/>
    </location>
</feature>
<dbReference type="GO" id="GO:0022857">
    <property type="term" value="F:transmembrane transporter activity"/>
    <property type="evidence" value="ECO:0007669"/>
    <property type="project" value="InterPro"/>
</dbReference>
<dbReference type="AlphaFoldDB" id="A0A9Q0AS72"/>
<evidence type="ECO:0000256" key="6">
    <source>
        <dbReference type="ARBA" id="ARBA00023136"/>
    </source>
</evidence>
<evidence type="ECO:0000256" key="5">
    <source>
        <dbReference type="ARBA" id="ARBA00022989"/>
    </source>
</evidence>
<dbReference type="InterPro" id="IPR011701">
    <property type="entry name" value="MFS"/>
</dbReference>
<comment type="subcellular location">
    <subcellularLocation>
        <location evidence="1">Membrane</location>
        <topology evidence="1">Multi-pass membrane protein</topology>
    </subcellularLocation>
</comment>
<keyword evidence="11" id="KW-1185">Reference proteome</keyword>
<feature type="region of interest" description="Disordered" evidence="7">
    <location>
        <begin position="1"/>
        <end position="55"/>
    </location>
</feature>
<feature type="transmembrane region" description="Helical" evidence="8">
    <location>
        <begin position="462"/>
        <end position="482"/>
    </location>
</feature>
<comment type="caution">
    <text evidence="10">The sequence shown here is derived from an EMBL/GenBank/DDBJ whole genome shotgun (WGS) entry which is preliminary data.</text>
</comment>
<keyword evidence="3" id="KW-0813">Transport</keyword>
<evidence type="ECO:0000259" key="9">
    <source>
        <dbReference type="PROSITE" id="PS50850"/>
    </source>
</evidence>
<dbReference type="Pfam" id="PF07690">
    <property type="entry name" value="MFS_1"/>
    <property type="match status" value="1"/>
</dbReference>
<keyword evidence="4 8" id="KW-0812">Transmembrane</keyword>